<dbReference type="Proteomes" id="UP000193450">
    <property type="component" value="Chromosome"/>
</dbReference>
<feature type="signal peptide" evidence="1">
    <location>
        <begin position="1"/>
        <end position="20"/>
    </location>
</feature>
<keyword evidence="1" id="KW-0732">Signal</keyword>
<feature type="chain" id="PRO_5012710982" evidence="1">
    <location>
        <begin position="21"/>
        <end position="314"/>
    </location>
</feature>
<proteinExistence type="predicted"/>
<name>A0A1X9NF92_9GAMM</name>
<dbReference type="AlphaFoldDB" id="A0A1X9NF92"/>
<keyword evidence="3" id="KW-1185">Reference proteome</keyword>
<sequence>MKYLPLLAGLPLIAVSSAYAATGTVGFASTVATVTTNIPATLSGDIVISSDGVISADSQIATNNFELTIDISALLSQPDGTYGGIFRPTQTEYDLAGITLDPDGGGGWTGSLGQDGVAFSALVTTLCYDLATDVQDAGLVCGPPADTTDTWDIDIAANGAVSIVYAADSGGVGGITTQTLTLTGAILMEASPRFALWSNSSLVLTDETTVESAETLPLYCEYLSGGDLCASYGFLASESATAFTENDPNDTDWLSPSQFPPSASMIDTVNFSEVDFSTLDTLSFKVVQEDLAVDGGSDTVDITTTYTFTCLDCP</sequence>
<dbReference type="STRING" id="716816.BST96_17275"/>
<evidence type="ECO:0000313" key="2">
    <source>
        <dbReference type="EMBL" id="ARN75704.1"/>
    </source>
</evidence>
<dbReference type="EMBL" id="CP019343">
    <property type="protein sequence ID" value="ARN75704.1"/>
    <property type="molecule type" value="Genomic_DNA"/>
</dbReference>
<gene>
    <name evidence="2" type="ORF">BST96_17275</name>
</gene>
<organism evidence="2 3">
    <name type="scientific">Oceanicoccus sagamiensis</name>
    <dbReference type="NCBI Taxonomy" id="716816"/>
    <lineage>
        <taxon>Bacteria</taxon>
        <taxon>Pseudomonadati</taxon>
        <taxon>Pseudomonadota</taxon>
        <taxon>Gammaproteobacteria</taxon>
        <taxon>Cellvibrionales</taxon>
        <taxon>Spongiibacteraceae</taxon>
        <taxon>Oceanicoccus</taxon>
    </lineage>
</organism>
<accession>A0A1X9NF92</accession>
<dbReference type="KEGG" id="osg:BST96_17275"/>
<dbReference type="RefSeq" id="WP_085759894.1">
    <property type="nucleotide sequence ID" value="NZ_CP019343.1"/>
</dbReference>
<evidence type="ECO:0000256" key="1">
    <source>
        <dbReference type="SAM" id="SignalP"/>
    </source>
</evidence>
<evidence type="ECO:0000313" key="3">
    <source>
        <dbReference type="Proteomes" id="UP000193450"/>
    </source>
</evidence>
<protein>
    <submittedName>
        <fullName evidence="2">Uncharacterized protein</fullName>
    </submittedName>
</protein>
<reference evidence="2 3" key="1">
    <citation type="submission" date="2016-11" db="EMBL/GenBank/DDBJ databases">
        <title>Trade-off between light-utilization and light-protection in marine flavobacteria.</title>
        <authorList>
            <person name="Kumagai Y."/>
        </authorList>
    </citation>
    <scope>NUCLEOTIDE SEQUENCE [LARGE SCALE GENOMIC DNA]</scope>
    <source>
        <strain evidence="2 3">NBRC 107125</strain>
    </source>
</reference>